<evidence type="ECO:0000313" key="4">
    <source>
        <dbReference type="EMBL" id="MDC4239918.1"/>
    </source>
</evidence>
<dbReference type="PIRSF" id="PIRSF005962">
    <property type="entry name" value="Pept_M20D_amidohydro"/>
    <property type="match status" value="1"/>
</dbReference>
<dbReference type="EMBL" id="JAMRYU010000006">
    <property type="protein sequence ID" value="MDC4239918.1"/>
    <property type="molecule type" value="Genomic_DNA"/>
</dbReference>
<keyword evidence="5" id="KW-1185">Reference proteome</keyword>
<dbReference type="Gene3D" id="3.40.630.10">
    <property type="entry name" value="Zn peptidases"/>
    <property type="match status" value="1"/>
</dbReference>
<dbReference type="Proteomes" id="UP001141183">
    <property type="component" value="Unassembled WGS sequence"/>
</dbReference>
<sequence length="395" mass="43399">MKEILESAKLLKNEIIRFRRTIHENPEVGDHLPETTKFVMGKLREFGYDPKEICDSGIIATIKGEKPGKTFLLRADMDSLPVSEESSCEFKSHNGNMHACGHDLHTAMLLGAAKLLKQYEDQIEGTIKLVFQPDEEGFTGAKKMLDAGVLENPKVDAAMAMHVHSGSPSNMVLYSTGPSMAGCIRFRITVNGVGCHGAMPETGVDPINIAAHVYLSLQEIISREIAPAEPAVLTIGKFSGGDAPNIIPDKVIMEGTIRNVSKEIGEFIFKRLNEVATMTAKMFRGEAKVEELSSVPPLNNDKELADEIASYIKDLLGEKAVYCFEGGKGMGSEDFASYSYKVPSMYFMLGAGTKEENPEYGYPMHHPKVTFNEDILVTGAAIHTYSAIMWLKNNK</sequence>
<dbReference type="FunFam" id="3.30.70.360:FF:000001">
    <property type="entry name" value="N-acetyldiaminopimelate deacetylase"/>
    <property type="match status" value="1"/>
</dbReference>
<keyword evidence="2" id="KW-0464">Manganese</keyword>
<name>A0A9X4B269_9CLOT</name>
<accession>A0A9X4B269</accession>
<evidence type="ECO:0000259" key="3">
    <source>
        <dbReference type="Pfam" id="PF07687"/>
    </source>
</evidence>
<feature type="domain" description="Peptidase M20 dimerisation" evidence="3">
    <location>
        <begin position="182"/>
        <end position="276"/>
    </location>
</feature>
<dbReference type="NCBIfam" id="TIGR01891">
    <property type="entry name" value="amidohydrolases"/>
    <property type="match status" value="1"/>
</dbReference>
<dbReference type="CDD" id="cd03886">
    <property type="entry name" value="M20_Acy1"/>
    <property type="match status" value="1"/>
</dbReference>
<dbReference type="Pfam" id="PF01546">
    <property type="entry name" value="Peptidase_M20"/>
    <property type="match status" value="1"/>
</dbReference>
<dbReference type="PANTHER" id="PTHR11014:SF63">
    <property type="entry name" value="METALLOPEPTIDASE, PUTATIVE (AFU_ORTHOLOGUE AFUA_6G09600)-RELATED"/>
    <property type="match status" value="1"/>
</dbReference>
<feature type="binding site" evidence="2">
    <location>
        <position position="102"/>
    </location>
    <ligand>
        <name>Mn(2+)</name>
        <dbReference type="ChEBI" id="CHEBI:29035"/>
        <label>2</label>
    </ligand>
</feature>
<evidence type="ECO:0000256" key="1">
    <source>
        <dbReference type="ARBA" id="ARBA00022801"/>
    </source>
</evidence>
<protein>
    <submittedName>
        <fullName evidence="4">M20 family metallopeptidase</fullName>
    </submittedName>
</protein>
<dbReference type="GO" id="GO:0019877">
    <property type="term" value="P:diaminopimelate biosynthetic process"/>
    <property type="evidence" value="ECO:0007669"/>
    <property type="project" value="UniProtKB-ARBA"/>
</dbReference>
<dbReference type="GO" id="GO:0046872">
    <property type="term" value="F:metal ion binding"/>
    <property type="evidence" value="ECO:0007669"/>
    <property type="project" value="UniProtKB-KW"/>
</dbReference>
<dbReference type="InterPro" id="IPR002933">
    <property type="entry name" value="Peptidase_M20"/>
</dbReference>
<feature type="binding site" evidence="2">
    <location>
        <position position="136"/>
    </location>
    <ligand>
        <name>Mn(2+)</name>
        <dbReference type="ChEBI" id="CHEBI:29035"/>
        <label>2</label>
    </ligand>
</feature>
<dbReference type="GO" id="GO:0050118">
    <property type="term" value="F:N-acetyldiaminopimelate deacetylase activity"/>
    <property type="evidence" value="ECO:0007669"/>
    <property type="project" value="UniProtKB-ARBA"/>
</dbReference>
<dbReference type="InterPro" id="IPR017439">
    <property type="entry name" value="Amidohydrolase"/>
</dbReference>
<comment type="caution">
    <text evidence="4">The sequence shown here is derived from an EMBL/GenBank/DDBJ whole genome shotgun (WGS) entry which is preliminary data.</text>
</comment>
<gene>
    <name evidence="4" type="ORF">NE398_07035</name>
</gene>
<dbReference type="InterPro" id="IPR036264">
    <property type="entry name" value="Bact_exopeptidase_dim_dom"/>
</dbReference>
<feature type="binding site" evidence="2">
    <location>
        <position position="162"/>
    </location>
    <ligand>
        <name>Mn(2+)</name>
        <dbReference type="ChEBI" id="CHEBI:29035"/>
        <label>2</label>
    </ligand>
</feature>
<dbReference type="SUPFAM" id="SSF55031">
    <property type="entry name" value="Bacterial exopeptidase dimerisation domain"/>
    <property type="match status" value="1"/>
</dbReference>
<dbReference type="InterPro" id="IPR011650">
    <property type="entry name" value="Peptidase_M20_dimer"/>
</dbReference>
<dbReference type="SUPFAM" id="SSF53187">
    <property type="entry name" value="Zn-dependent exopeptidases"/>
    <property type="match status" value="1"/>
</dbReference>
<dbReference type="AlphaFoldDB" id="A0A9X4B269"/>
<evidence type="ECO:0000256" key="2">
    <source>
        <dbReference type="PIRSR" id="PIRSR005962-1"/>
    </source>
</evidence>
<comment type="cofactor">
    <cofactor evidence="2">
        <name>Mn(2+)</name>
        <dbReference type="ChEBI" id="CHEBI:29035"/>
    </cofactor>
    <text evidence="2">The Mn(2+) ion enhances activity.</text>
</comment>
<keyword evidence="1" id="KW-0378">Hydrolase</keyword>
<evidence type="ECO:0000313" key="5">
    <source>
        <dbReference type="Proteomes" id="UP001141183"/>
    </source>
</evidence>
<keyword evidence="2" id="KW-0479">Metal-binding</keyword>
<organism evidence="4 5">
    <name type="scientific">Clostridium tertium</name>
    <dbReference type="NCBI Taxonomy" id="1559"/>
    <lineage>
        <taxon>Bacteria</taxon>
        <taxon>Bacillati</taxon>
        <taxon>Bacillota</taxon>
        <taxon>Clostridia</taxon>
        <taxon>Eubacteriales</taxon>
        <taxon>Clostridiaceae</taxon>
        <taxon>Clostridium</taxon>
    </lineage>
</organism>
<feature type="binding site" evidence="2">
    <location>
        <position position="365"/>
    </location>
    <ligand>
        <name>Mn(2+)</name>
        <dbReference type="ChEBI" id="CHEBI:29035"/>
        <label>2</label>
    </ligand>
</feature>
<reference evidence="4" key="1">
    <citation type="submission" date="2022-05" db="EMBL/GenBank/DDBJ databases">
        <title>Draft genome sequence of Clostridium tertium strain CP3 isolated from Peru.</title>
        <authorList>
            <person name="Hurtado R."/>
            <person name="Lima L."/>
            <person name="Sousa T."/>
            <person name="Jaiswal A.K."/>
            <person name="Tiwari S."/>
            <person name="Maturrano L."/>
            <person name="Brenig B."/>
            <person name="Azevedo V."/>
        </authorList>
    </citation>
    <scope>NUCLEOTIDE SEQUENCE</scope>
    <source>
        <strain evidence="4">CP3</strain>
    </source>
</reference>
<dbReference type="Gene3D" id="3.30.70.360">
    <property type="match status" value="1"/>
</dbReference>
<dbReference type="PANTHER" id="PTHR11014">
    <property type="entry name" value="PEPTIDASE M20 FAMILY MEMBER"/>
    <property type="match status" value="1"/>
</dbReference>
<proteinExistence type="predicted"/>
<dbReference type="RefSeq" id="WP_099346514.1">
    <property type="nucleotide sequence ID" value="NZ_JADPEJ010000013.1"/>
</dbReference>
<feature type="binding site" evidence="2">
    <location>
        <position position="100"/>
    </location>
    <ligand>
        <name>Mn(2+)</name>
        <dbReference type="ChEBI" id="CHEBI:29035"/>
        <label>2</label>
    </ligand>
</feature>
<dbReference type="Pfam" id="PF07687">
    <property type="entry name" value="M20_dimer"/>
    <property type="match status" value="1"/>
</dbReference>